<comment type="caution">
    <text evidence="1">The sequence shown here is derived from an EMBL/GenBank/DDBJ whole genome shotgun (WGS) entry which is preliminary data.</text>
</comment>
<dbReference type="InterPro" id="IPR048033">
    <property type="entry name" value="HetZ-rel_2"/>
</dbReference>
<evidence type="ECO:0000313" key="1">
    <source>
        <dbReference type="EMBL" id="PZO45447.1"/>
    </source>
</evidence>
<dbReference type="NCBIfam" id="NF037965">
    <property type="entry name" value="HetZ_rel_2"/>
    <property type="match status" value="1"/>
</dbReference>
<evidence type="ECO:0000313" key="2">
    <source>
        <dbReference type="Proteomes" id="UP000249794"/>
    </source>
</evidence>
<reference evidence="2" key="1">
    <citation type="submission" date="2018-04" db="EMBL/GenBank/DDBJ databases">
        <authorList>
            <person name="Cornet L."/>
        </authorList>
    </citation>
    <scope>NUCLEOTIDE SEQUENCE [LARGE SCALE GENOMIC DNA]</scope>
</reference>
<reference evidence="1 2" key="2">
    <citation type="submission" date="2018-06" db="EMBL/GenBank/DDBJ databases">
        <title>Metagenomic assembly of (sub)arctic Cyanobacteria and their associated microbiome from non-axenic cultures.</title>
        <authorList>
            <person name="Baurain D."/>
        </authorList>
    </citation>
    <scope>NUCLEOTIDE SEQUENCE [LARGE SCALE GENOMIC DNA]</scope>
    <source>
        <strain evidence="1">ULC027bin1</strain>
    </source>
</reference>
<dbReference type="AlphaFoldDB" id="A0A2W4WQG8"/>
<name>A0A2W4WQG8_9CYAN</name>
<dbReference type="Proteomes" id="UP000249794">
    <property type="component" value="Unassembled WGS sequence"/>
</dbReference>
<dbReference type="EMBL" id="QBMP01000358">
    <property type="protein sequence ID" value="PZO45447.1"/>
    <property type="molecule type" value="Genomic_DNA"/>
</dbReference>
<gene>
    <name evidence="1" type="ORF">DCF15_21565</name>
</gene>
<proteinExistence type="predicted"/>
<accession>A0A2W4WQG8</accession>
<organism evidence="1 2">
    <name type="scientific">Phormidesmis priestleyi</name>
    <dbReference type="NCBI Taxonomy" id="268141"/>
    <lineage>
        <taxon>Bacteria</taxon>
        <taxon>Bacillati</taxon>
        <taxon>Cyanobacteriota</taxon>
        <taxon>Cyanophyceae</taxon>
        <taxon>Leptolyngbyales</taxon>
        <taxon>Leptolyngbyaceae</taxon>
        <taxon>Phormidesmis</taxon>
    </lineage>
</organism>
<sequence length="371" mass="43368">MPRWIQQLQSDLPDQGMATHEAVAQWLIGDLQRFEIMDDQAMQLAQKAMDYRYRILLSHYWGLSPERAYKRLLQKLGGLFLIRSKIRTWIALSRDRQRAVKDVLQEVIQEMLQSDRHMQAQTAWIAQCTTRAILRNLLTLATIEEYCLRPIRNQPLLVYRFVNYLRRSQRGGMTQVPSSELIQLISEEIGTDEANGTISLLDFEALDRYEVQKEFEDQQVARQAVKQQFADYLHEKLGATAVQWLELHLQGYAQDSISQQLGLNIREAYRLREKVSYHAIRIFTLKEQPDLVFTWLKTSLKHHSLGLTQTEWDSYWRRLSDDQQAILTALKLGRTVKEVAQSMNLSEKQITGQWAELYLMAQNQRLAEAVS</sequence>
<protein>
    <recommendedName>
        <fullName evidence="3">HetZ-related protein 2</fullName>
    </recommendedName>
</protein>
<evidence type="ECO:0008006" key="3">
    <source>
        <dbReference type="Google" id="ProtNLM"/>
    </source>
</evidence>